<dbReference type="Pfam" id="PF00194">
    <property type="entry name" value="Carb_anhydrase"/>
    <property type="match status" value="1"/>
</dbReference>
<evidence type="ECO:0000256" key="2">
    <source>
        <dbReference type="ARBA" id="ARBA00012925"/>
    </source>
</evidence>
<keyword evidence="4" id="KW-0862">Zinc</keyword>
<evidence type="ECO:0000256" key="1">
    <source>
        <dbReference type="ARBA" id="ARBA00010718"/>
    </source>
</evidence>
<evidence type="ECO:0000259" key="7">
    <source>
        <dbReference type="PROSITE" id="PS51144"/>
    </source>
</evidence>
<protein>
    <recommendedName>
        <fullName evidence="2">carbonic anhydrase</fullName>
        <ecNumber evidence="2">4.2.1.1</ecNumber>
    </recommendedName>
</protein>
<evidence type="ECO:0000256" key="4">
    <source>
        <dbReference type="ARBA" id="ARBA00022833"/>
    </source>
</evidence>
<dbReference type="PROSITE" id="PS51144">
    <property type="entry name" value="ALPHA_CA_2"/>
    <property type="match status" value="1"/>
</dbReference>
<dbReference type="InterPro" id="IPR036398">
    <property type="entry name" value="CA_dom_sf"/>
</dbReference>
<keyword evidence="5" id="KW-0456">Lyase</keyword>
<dbReference type="AlphaFoldDB" id="A0ABD6W119"/>
<reference evidence="8 9" key="1">
    <citation type="journal article" date="2015" name="J. Am. Soc. Brew. Chem.">
        <title>Dissolved carbon dioxide selects for lactic acid bacteria able to grow in and spoil packaged beer.</title>
        <authorList>
            <person name="Bergsveinson J."/>
            <person name="Redekop A."/>
            <person name="Zoerb S."/>
            <person name="Ziola B."/>
        </authorList>
    </citation>
    <scope>NUCLEOTIDE SEQUENCE [LARGE SCALE GENOMIC DNA]</scope>
    <source>
        <strain evidence="8 9">CCC B1205</strain>
    </source>
</reference>
<dbReference type="InterPro" id="IPR001148">
    <property type="entry name" value="CA_dom"/>
</dbReference>
<dbReference type="SUPFAM" id="SSF51069">
    <property type="entry name" value="Carbonic anhydrase"/>
    <property type="match status" value="1"/>
</dbReference>
<feature type="domain" description="Alpha-carbonic anhydrase" evidence="7">
    <location>
        <begin position="2"/>
        <end position="211"/>
    </location>
</feature>
<dbReference type="EMBL" id="LGIY01000008">
    <property type="protein sequence ID" value="POE43224.1"/>
    <property type="molecule type" value="Genomic_DNA"/>
</dbReference>
<evidence type="ECO:0000256" key="5">
    <source>
        <dbReference type="ARBA" id="ARBA00023239"/>
    </source>
</evidence>
<dbReference type="PANTHER" id="PTHR18952:SF265">
    <property type="entry name" value="CARBONIC ANHYDRASE"/>
    <property type="match status" value="1"/>
</dbReference>
<proteinExistence type="inferred from homology"/>
<dbReference type="Proteomes" id="UP000237433">
    <property type="component" value="Unassembled WGS sequence"/>
</dbReference>
<dbReference type="EC" id="4.2.1.1" evidence="2"/>
<comment type="similarity">
    <text evidence="1">Belongs to the alpha-carbonic anhydrase family.</text>
</comment>
<evidence type="ECO:0000256" key="6">
    <source>
        <dbReference type="ARBA" id="ARBA00048348"/>
    </source>
</evidence>
<accession>A0ABD6W119</accession>
<comment type="caution">
    <text evidence="8">The sequence shown here is derived from an EMBL/GenBank/DDBJ whole genome shotgun (WGS) entry which is preliminary data.</text>
</comment>
<dbReference type="SMART" id="SM01057">
    <property type="entry name" value="Carb_anhydrase"/>
    <property type="match status" value="1"/>
</dbReference>
<evidence type="ECO:0000313" key="8">
    <source>
        <dbReference type="EMBL" id="POE43224.1"/>
    </source>
</evidence>
<dbReference type="GO" id="GO:0046872">
    <property type="term" value="F:metal ion binding"/>
    <property type="evidence" value="ECO:0007669"/>
    <property type="project" value="UniProtKB-KW"/>
</dbReference>
<dbReference type="Gene3D" id="3.10.200.10">
    <property type="entry name" value="Alpha carbonic anhydrase"/>
    <property type="match status" value="1"/>
</dbReference>
<organism evidence="8 9">
    <name type="scientific">Lacticaseibacillus paracasei</name>
    <name type="common">Lactobacillus paracasei</name>
    <dbReference type="NCBI Taxonomy" id="1597"/>
    <lineage>
        <taxon>Bacteria</taxon>
        <taxon>Bacillati</taxon>
        <taxon>Bacillota</taxon>
        <taxon>Bacilli</taxon>
        <taxon>Lactobacillales</taxon>
        <taxon>Lactobacillaceae</taxon>
        <taxon>Lacticaseibacillus</taxon>
    </lineage>
</organism>
<dbReference type="CDD" id="cd03124">
    <property type="entry name" value="alpha_CA_prokaryotic_like"/>
    <property type="match status" value="1"/>
</dbReference>
<dbReference type="PANTHER" id="PTHR18952">
    <property type="entry name" value="CARBONIC ANHYDRASE"/>
    <property type="match status" value="1"/>
</dbReference>
<comment type="catalytic activity">
    <reaction evidence="6">
        <text>hydrogencarbonate + H(+) = CO2 + H2O</text>
        <dbReference type="Rhea" id="RHEA:10748"/>
        <dbReference type="ChEBI" id="CHEBI:15377"/>
        <dbReference type="ChEBI" id="CHEBI:15378"/>
        <dbReference type="ChEBI" id="CHEBI:16526"/>
        <dbReference type="ChEBI" id="CHEBI:17544"/>
        <dbReference type="EC" id="4.2.1.1"/>
    </reaction>
</comment>
<dbReference type="InterPro" id="IPR041891">
    <property type="entry name" value="Alpha_CA_prokaryot-like"/>
</dbReference>
<dbReference type="RefSeq" id="WP_016380725.1">
    <property type="nucleotide sequence ID" value="NZ_CP012148.1"/>
</dbReference>
<evidence type="ECO:0000313" key="9">
    <source>
        <dbReference type="Proteomes" id="UP000237433"/>
    </source>
</evidence>
<dbReference type="InterPro" id="IPR023561">
    <property type="entry name" value="Carbonic_anhydrase_a-class"/>
</dbReference>
<keyword evidence="3" id="KW-0479">Metal-binding</keyword>
<dbReference type="GO" id="GO:0004089">
    <property type="term" value="F:carbonate dehydratase activity"/>
    <property type="evidence" value="ECO:0007669"/>
    <property type="project" value="UniProtKB-EC"/>
</dbReference>
<sequence length="242" mass="27092">MSILNYAKQSSWPNGFGFQQSPIDLRQATTTVDTDMTILTPWMTDQEIDDQVTIRLAGQGTTRINETTWTFVQAHFHVPAEHIVAEKTVAELHFVHQSAIGALCVVAVLVPVGQANPIMADVLDHFQPHVTQPINFDLTRLLPKQGTVYQYLGSLTTPPLTEGVTWYVIEQTEITMSSNQLARYQQFFEPNNRHVQAINRRPIFRGVFKQLKRSAGDDPLHGQISKTLAASKHIGTGNFASR</sequence>
<evidence type="ECO:0000256" key="3">
    <source>
        <dbReference type="ARBA" id="ARBA00022723"/>
    </source>
</evidence>
<gene>
    <name evidence="8" type="ORF">ACX51_06805</name>
</gene>
<name>A0ABD6W119_LACPA</name>